<gene>
    <name evidence="2" type="ORF">Pla133_07430</name>
</gene>
<sequence length="169" mass="18831">MNPIDDVSLFELLRTELRQLAVRAMAGQAPGHTLQATALIGEAYLRLGGSREAGFVDEQHFLRCAATAMRHALVDHARRKAADKRAGVIVDYPLDAVACSFEDGDMDLEALHAALEELELRSPEMARAVDLIYFAQVSKAEAASLLGLPERTFRRKWELTRAWLRTRLS</sequence>
<dbReference type="InterPro" id="IPR013324">
    <property type="entry name" value="RNA_pol_sigma_r3/r4-like"/>
</dbReference>
<dbReference type="InterPro" id="IPR053812">
    <property type="entry name" value="HTH_Sigma70_ECF-like"/>
</dbReference>
<dbReference type="NCBIfam" id="TIGR02999">
    <property type="entry name" value="Sig-70_X6"/>
    <property type="match status" value="1"/>
</dbReference>
<protein>
    <submittedName>
        <fullName evidence="2">ECF sigma factor</fullName>
    </submittedName>
</protein>
<accession>A0A518BFC3</accession>
<dbReference type="AlphaFoldDB" id="A0A518BFC3"/>
<evidence type="ECO:0000259" key="1">
    <source>
        <dbReference type="Pfam" id="PF07638"/>
    </source>
</evidence>
<evidence type="ECO:0000313" key="3">
    <source>
        <dbReference type="Proteomes" id="UP000316921"/>
    </source>
</evidence>
<dbReference type="InterPro" id="IPR011517">
    <property type="entry name" value="RNA_pol_sigma70_ECF-like"/>
</dbReference>
<dbReference type="KEGG" id="pbap:Pla133_07430"/>
<feature type="domain" description="RNA polymerase sigma-70 ECF-like HTH" evidence="1">
    <location>
        <begin position="8"/>
        <end position="168"/>
    </location>
</feature>
<name>A0A518BFC3_9BACT</name>
<dbReference type="Gene3D" id="1.10.10.10">
    <property type="entry name" value="Winged helix-like DNA-binding domain superfamily/Winged helix DNA-binding domain"/>
    <property type="match status" value="1"/>
</dbReference>
<dbReference type="RefSeq" id="WP_145062513.1">
    <property type="nucleotide sequence ID" value="NZ_CP036287.1"/>
</dbReference>
<proteinExistence type="predicted"/>
<dbReference type="SUPFAM" id="SSF88659">
    <property type="entry name" value="Sigma3 and sigma4 domains of RNA polymerase sigma factors"/>
    <property type="match status" value="1"/>
</dbReference>
<reference evidence="2 3" key="1">
    <citation type="submission" date="2019-02" db="EMBL/GenBank/DDBJ databases">
        <title>Deep-cultivation of Planctomycetes and their phenomic and genomic characterization uncovers novel biology.</title>
        <authorList>
            <person name="Wiegand S."/>
            <person name="Jogler M."/>
            <person name="Boedeker C."/>
            <person name="Pinto D."/>
            <person name="Vollmers J."/>
            <person name="Rivas-Marin E."/>
            <person name="Kohn T."/>
            <person name="Peeters S.H."/>
            <person name="Heuer A."/>
            <person name="Rast P."/>
            <person name="Oberbeckmann S."/>
            <person name="Bunk B."/>
            <person name="Jeske O."/>
            <person name="Meyerdierks A."/>
            <person name="Storesund J.E."/>
            <person name="Kallscheuer N."/>
            <person name="Luecker S."/>
            <person name="Lage O.M."/>
            <person name="Pohl T."/>
            <person name="Merkel B.J."/>
            <person name="Hornburger P."/>
            <person name="Mueller R.-W."/>
            <person name="Bruemmer F."/>
            <person name="Labrenz M."/>
            <person name="Spormann A.M."/>
            <person name="Op den Camp H."/>
            <person name="Overmann J."/>
            <person name="Amann R."/>
            <person name="Jetten M.S.M."/>
            <person name="Mascher T."/>
            <person name="Medema M.H."/>
            <person name="Devos D.P."/>
            <person name="Kaster A.-K."/>
            <person name="Ovreas L."/>
            <person name="Rohde M."/>
            <person name="Galperin M.Y."/>
            <person name="Jogler C."/>
        </authorList>
    </citation>
    <scope>NUCLEOTIDE SEQUENCE [LARGE SCALE GENOMIC DNA]</scope>
    <source>
        <strain evidence="2 3">Pla133</strain>
    </source>
</reference>
<dbReference type="EMBL" id="CP036287">
    <property type="protein sequence ID" value="QDU65678.1"/>
    <property type="molecule type" value="Genomic_DNA"/>
</dbReference>
<dbReference type="InterPro" id="IPR036388">
    <property type="entry name" value="WH-like_DNA-bd_sf"/>
</dbReference>
<dbReference type="Pfam" id="PF07638">
    <property type="entry name" value="Sigma70_ECF"/>
    <property type="match status" value="1"/>
</dbReference>
<evidence type="ECO:0000313" key="2">
    <source>
        <dbReference type="EMBL" id="QDU65678.1"/>
    </source>
</evidence>
<dbReference type="Proteomes" id="UP000316921">
    <property type="component" value="Chromosome"/>
</dbReference>
<keyword evidence="3" id="KW-1185">Reference proteome</keyword>
<organism evidence="2 3">
    <name type="scientific">Engelhardtia mirabilis</name>
    <dbReference type="NCBI Taxonomy" id="2528011"/>
    <lineage>
        <taxon>Bacteria</taxon>
        <taxon>Pseudomonadati</taxon>
        <taxon>Planctomycetota</taxon>
        <taxon>Planctomycetia</taxon>
        <taxon>Planctomycetia incertae sedis</taxon>
        <taxon>Engelhardtia</taxon>
    </lineage>
</organism>